<keyword evidence="2" id="KW-1185">Reference proteome</keyword>
<dbReference type="Proteomes" id="UP000245627">
    <property type="component" value="Unassembled WGS sequence"/>
</dbReference>
<accession>A0A2T8HJW6</accession>
<reference evidence="1 2" key="1">
    <citation type="submission" date="2018-04" db="EMBL/GenBank/DDBJ databases">
        <title>Sphingobacterium cortibacter sp. nov.</title>
        <authorList>
            <person name="Li Y."/>
        </authorList>
    </citation>
    <scope>NUCLEOTIDE SEQUENCE [LARGE SCALE GENOMIC DNA]</scope>
    <source>
        <strain evidence="1 2">2c-3</strain>
    </source>
</reference>
<comment type="caution">
    <text evidence="1">The sequence shown here is derived from an EMBL/GenBank/DDBJ whole genome shotgun (WGS) entry which is preliminary data.</text>
</comment>
<proteinExistence type="predicted"/>
<dbReference type="AlphaFoldDB" id="A0A2T8HJW6"/>
<sequence>MFLFKLFLDKKFGKNQDCVPYCYQSSEILNKTTKCSAQLNKLATLKQIFVLYGFAFRRLDVVGTLGRLNQ</sequence>
<dbReference type="EMBL" id="QDKG01000002">
    <property type="protein sequence ID" value="PVH25731.1"/>
    <property type="molecule type" value="Genomic_DNA"/>
</dbReference>
<organism evidence="1 2">
    <name type="scientific">Sphingobacterium corticibacter</name>
    <dbReference type="NCBI Taxonomy" id="2171749"/>
    <lineage>
        <taxon>Bacteria</taxon>
        <taxon>Pseudomonadati</taxon>
        <taxon>Bacteroidota</taxon>
        <taxon>Sphingobacteriia</taxon>
        <taxon>Sphingobacteriales</taxon>
        <taxon>Sphingobacteriaceae</taxon>
        <taxon>Sphingobacterium</taxon>
    </lineage>
</organism>
<name>A0A2T8HJW6_9SPHI</name>
<protein>
    <submittedName>
        <fullName evidence="1">Uncharacterized protein</fullName>
    </submittedName>
</protein>
<gene>
    <name evidence="1" type="ORF">DC487_07280</name>
</gene>
<evidence type="ECO:0000313" key="2">
    <source>
        <dbReference type="Proteomes" id="UP000245627"/>
    </source>
</evidence>
<evidence type="ECO:0000313" key="1">
    <source>
        <dbReference type="EMBL" id="PVH25731.1"/>
    </source>
</evidence>